<evidence type="ECO:0000313" key="2">
    <source>
        <dbReference type="Proteomes" id="UP000041882"/>
    </source>
</evidence>
<dbReference type="RefSeq" id="WP_050112440.1">
    <property type="nucleotide sequence ID" value="NZ_CQAW01000001.1"/>
</dbReference>
<protein>
    <submittedName>
        <fullName evidence="1">Uncharacterized protein</fullName>
    </submittedName>
</protein>
<dbReference type="Proteomes" id="UP000041882">
    <property type="component" value="Unassembled WGS sequence"/>
</dbReference>
<dbReference type="AlphaFoldDB" id="A0A0T9NGH9"/>
<name>A0A0T9NGH9_9GAMM</name>
<proteinExistence type="predicted"/>
<organism evidence="1 2">
    <name type="scientific">Yersinia thracica</name>
    <dbReference type="NCBI Taxonomy" id="2890319"/>
    <lineage>
        <taxon>Bacteria</taxon>
        <taxon>Pseudomonadati</taxon>
        <taxon>Pseudomonadota</taxon>
        <taxon>Gammaproteobacteria</taxon>
        <taxon>Enterobacterales</taxon>
        <taxon>Yersiniaceae</taxon>
        <taxon>Yersinia</taxon>
    </lineage>
</organism>
<gene>
    <name evidence="1" type="ORF">ERS008472_00480</name>
</gene>
<sequence>MKARIAGEKITLCNVKLTQNSEPTGHSLERVAALKNVPGTHGLFPGGRIECPELQWPRTMDCYGYDLATDKCIYVRTHPRYKESDLAYPGPYTSKIGWTDYRDTLAIEATKYPNGFEFSVCSYTKILMAEFVNTLISRKLNNTELYVRQQLVR</sequence>
<reference evidence="2" key="1">
    <citation type="submission" date="2015-03" db="EMBL/GenBank/DDBJ databases">
        <authorList>
            <consortium name="Pathogen Informatics"/>
            <person name="Murphy D."/>
        </authorList>
    </citation>
    <scope>NUCLEOTIDE SEQUENCE [LARGE SCALE GENOMIC DNA]</scope>
    <source>
        <strain evidence="2">IP6945</strain>
    </source>
</reference>
<accession>A0A0T9NGH9</accession>
<dbReference type="EMBL" id="CQAW01000001">
    <property type="protein sequence ID" value="CNH07188.1"/>
    <property type="molecule type" value="Genomic_DNA"/>
</dbReference>
<evidence type="ECO:0000313" key="1">
    <source>
        <dbReference type="EMBL" id="CNH07188.1"/>
    </source>
</evidence>
<keyword evidence="2" id="KW-1185">Reference proteome</keyword>